<accession>A0ABV5QG58</accession>
<protein>
    <recommendedName>
        <fullName evidence="3">Recombinase family protein</fullName>
    </recommendedName>
</protein>
<evidence type="ECO:0008006" key="3">
    <source>
        <dbReference type="Google" id="ProtNLM"/>
    </source>
</evidence>
<proteinExistence type="predicted"/>
<gene>
    <name evidence="1" type="ORF">ACFFRN_48675</name>
</gene>
<dbReference type="EMBL" id="JBHMCE010000030">
    <property type="protein sequence ID" value="MFB9534510.1"/>
    <property type="molecule type" value="Genomic_DNA"/>
</dbReference>
<comment type="caution">
    <text evidence="1">The sequence shown here is derived from an EMBL/GenBank/DDBJ whole genome shotgun (WGS) entry which is preliminary data.</text>
</comment>
<dbReference type="RefSeq" id="WP_346119630.1">
    <property type="nucleotide sequence ID" value="NZ_BAAAXC010000009.1"/>
</dbReference>
<organism evidence="1 2">
    <name type="scientific">Nonomuraea roseola</name>
    <dbReference type="NCBI Taxonomy" id="46179"/>
    <lineage>
        <taxon>Bacteria</taxon>
        <taxon>Bacillati</taxon>
        <taxon>Actinomycetota</taxon>
        <taxon>Actinomycetes</taxon>
        <taxon>Streptosporangiales</taxon>
        <taxon>Streptosporangiaceae</taxon>
        <taxon>Nonomuraea</taxon>
    </lineage>
</organism>
<dbReference type="Proteomes" id="UP001589646">
    <property type="component" value="Unassembled WGS sequence"/>
</dbReference>
<name>A0ABV5QG58_9ACTN</name>
<reference evidence="1 2" key="1">
    <citation type="submission" date="2024-09" db="EMBL/GenBank/DDBJ databases">
        <authorList>
            <person name="Sun Q."/>
            <person name="Mori K."/>
        </authorList>
    </citation>
    <scope>NUCLEOTIDE SEQUENCE [LARGE SCALE GENOMIC DNA]</scope>
    <source>
        <strain evidence="1 2">JCM 3323</strain>
    </source>
</reference>
<evidence type="ECO:0000313" key="2">
    <source>
        <dbReference type="Proteomes" id="UP001589646"/>
    </source>
</evidence>
<evidence type="ECO:0000313" key="1">
    <source>
        <dbReference type="EMBL" id="MFB9534510.1"/>
    </source>
</evidence>
<sequence length="137" mass="14849">MTEPLTEQRPMPGPVVYGYLRLLRSAPARRHALRDALAEYCRQHELQLAGVFTDRGGEAAFAGLLDVLSAAGTYGVVLPALAHLGPSQVAPERARRITSVGARLLLVRGGRLAERRVLPVQRATRLATVSAFDARRA</sequence>
<keyword evidence="2" id="KW-1185">Reference proteome</keyword>